<evidence type="ECO:0000313" key="2">
    <source>
        <dbReference type="Proteomes" id="UP001652661"/>
    </source>
</evidence>
<dbReference type="OrthoDB" id="7882129at2759"/>
<dbReference type="Proteomes" id="UP001652661">
    <property type="component" value="Chromosome 3L"/>
</dbReference>
<accession>A0A6P4IKV2</accession>
<proteinExistence type="predicted"/>
<reference evidence="3" key="1">
    <citation type="submission" date="2025-08" db="UniProtKB">
        <authorList>
            <consortium name="RefSeq"/>
        </authorList>
    </citation>
    <scope>IDENTIFICATION</scope>
    <source>
        <strain evidence="3">14028-0561.14</strain>
        <tissue evidence="3">Whole fly</tissue>
    </source>
</reference>
<sequence length="263" mass="29074">MAFSLGCLFLITLAIGSSVALWAAPQPDIVTGGLNPQPTPLATLAPPPTLSQDLDEIQRLIQFKPINQLIARYLINDDQFQAFVRIINSNAAFMSRWRLRSQPEIILFQQWVDQQLLASGGAFEMEEQKLKVTLFNQFPYWSGTVFGWPGFLNEAQLYFPLYAIRAHIDAKVLQQGIFAQFWARLQGLQVVYERWLALVETSQVVAELQAAGIDTVQLDGIIRELFGWTVVNATTTVAPGTPVAPTVIPGAVIPPVNASPVVV</sequence>
<dbReference type="Pfam" id="PF06757">
    <property type="entry name" value="Ins_allergen_rp"/>
    <property type="match status" value="1"/>
</dbReference>
<dbReference type="InterPro" id="IPR010629">
    <property type="entry name" value="Ins_allergen"/>
</dbReference>
<protein>
    <submittedName>
        <fullName evidence="3">Uncharacterized protein</fullName>
    </submittedName>
</protein>
<name>A0A6P4IKV2_DROKI</name>
<dbReference type="GeneID" id="108079732"/>
<dbReference type="OMA" id="YERWLAL"/>
<evidence type="ECO:0000256" key="1">
    <source>
        <dbReference type="SAM" id="SignalP"/>
    </source>
</evidence>
<keyword evidence="2" id="KW-1185">Reference proteome</keyword>
<keyword evidence="1" id="KW-0732">Signal</keyword>
<dbReference type="RefSeq" id="XP_017029632.1">
    <property type="nucleotide sequence ID" value="XM_017174143.2"/>
</dbReference>
<dbReference type="AlphaFoldDB" id="A0A6P4IKV2"/>
<feature type="chain" id="PRO_5027834086" evidence="1">
    <location>
        <begin position="17"/>
        <end position="263"/>
    </location>
</feature>
<organism evidence="2 3">
    <name type="scientific">Drosophila kikkawai</name>
    <name type="common">Fruit fly</name>
    <dbReference type="NCBI Taxonomy" id="30033"/>
    <lineage>
        <taxon>Eukaryota</taxon>
        <taxon>Metazoa</taxon>
        <taxon>Ecdysozoa</taxon>
        <taxon>Arthropoda</taxon>
        <taxon>Hexapoda</taxon>
        <taxon>Insecta</taxon>
        <taxon>Pterygota</taxon>
        <taxon>Neoptera</taxon>
        <taxon>Endopterygota</taxon>
        <taxon>Diptera</taxon>
        <taxon>Brachycera</taxon>
        <taxon>Muscomorpha</taxon>
        <taxon>Ephydroidea</taxon>
        <taxon>Drosophilidae</taxon>
        <taxon>Drosophila</taxon>
        <taxon>Sophophora</taxon>
    </lineage>
</organism>
<dbReference type="PANTHER" id="PTHR21163:SF0">
    <property type="entry name" value="GH08205P-RELATED"/>
    <property type="match status" value="1"/>
</dbReference>
<dbReference type="PANTHER" id="PTHR21163">
    <property type="entry name" value="PROTEIN G12"/>
    <property type="match status" value="1"/>
</dbReference>
<feature type="signal peptide" evidence="1">
    <location>
        <begin position="1"/>
        <end position="16"/>
    </location>
</feature>
<evidence type="ECO:0000313" key="3">
    <source>
        <dbReference type="RefSeq" id="XP_017029632.1"/>
    </source>
</evidence>
<gene>
    <name evidence="3" type="primary">LOC108079732</name>
</gene>